<dbReference type="Gene3D" id="3.30.70.360">
    <property type="match status" value="1"/>
</dbReference>
<proteinExistence type="inferred from homology"/>
<dbReference type="PANTHER" id="PTHR30575:SF0">
    <property type="entry name" value="XAA-ARG DIPEPTIDASE"/>
    <property type="match status" value="1"/>
</dbReference>
<keyword evidence="5" id="KW-1185">Reference proteome</keyword>
<dbReference type="InterPro" id="IPR011650">
    <property type="entry name" value="Peptidase_M20_dimer"/>
</dbReference>
<dbReference type="Gene3D" id="3.40.630.10">
    <property type="entry name" value="Zn peptidases"/>
    <property type="match status" value="1"/>
</dbReference>
<dbReference type="Proteomes" id="UP000242875">
    <property type="component" value="Unassembled WGS sequence"/>
</dbReference>
<evidence type="ECO:0000256" key="1">
    <source>
        <dbReference type="ARBA" id="ARBA00006247"/>
    </source>
</evidence>
<dbReference type="Pfam" id="PF07687">
    <property type="entry name" value="M20_dimer"/>
    <property type="match status" value="1"/>
</dbReference>
<dbReference type="GO" id="GO:0016805">
    <property type="term" value="F:dipeptidase activity"/>
    <property type="evidence" value="ECO:0007669"/>
    <property type="project" value="InterPro"/>
</dbReference>
<dbReference type="InterPro" id="IPR017144">
    <property type="entry name" value="Xaa-Arg_dipeptidase"/>
</dbReference>
<dbReference type="OrthoDB" id="6119954at2759"/>
<dbReference type="InterPro" id="IPR002933">
    <property type="entry name" value="Peptidase_M20"/>
</dbReference>
<protein>
    <recommendedName>
        <fullName evidence="2">Peptidase M20 domain-containing protein 2</fullName>
    </recommendedName>
</protein>
<dbReference type="SUPFAM" id="SSF53187">
    <property type="entry name" value="Zn-dependent exopeptidases"/>
    <property type="match status" value="1"/>
</dbReference>
<dbReference type="AlphaFoldDB" id="A0A261XX01"/>
<accession>A0A261XX01</accession>
<dbReference type="InterPro" id="IPR052030">
    <property type="entry name" value="Peptidase_M20/M20A_hydrolases"/>
</dbReference>
<gene>
    <name evidence="4" type="ORF">BZG36_03810</name>
</gene>
<comment type="caution">
    <text evidence="4">The sequence shown here is derived from an EMBL/GenBank/DDBJ whole genome shotgun (WGS) entry which is preliminary data.</text>
</comment>
<organism evidence="4 5">
    <name type="scientific">Bifiguratus adelaidae</name>
    <dbReference type="NCBI Taxonomy" id="1938954"/>
    <lineage>
        <taxon>Eukaryota</taxon>
        <taxon>Fungi</taxon>
        <taxon>Fungi incertae sedis</taxon>
        <taxon>Mucoromycota</taxon>
        <taxon>Mucoromycotina</taxon>
        <taxon>Endogonomycetes</taxon>
        <taxon>Endogonales</taxon>
        <taxon>Endogonales incertae sedis</taxon>
        <taxon>Bifiguratus</taxon>
    </lineage>
</organism>
<reference evidence="4 5" key="1">
    <citation type="journal article" date="2017" name="Mycologia">
        <title>Bifiguratus adelaidae, gen. et sp. nov., a new member of Mucoromycotina in endophytic and soil-dwelling habitats.</title>
        <authorList>
            <person name="Torres-Cruz T.J."/>
            <person name="Billingsley Tobias T.L."/>
            <person name="Almatruk M."/>
            <person name="Hesse C."/>
            <person name="Kuske C.R."/>
            <person name="Desiro A."/>
            <person name="Benucci G.M."/>
            <person name="Bonito G."/>
            <person name="Stajich J.E."/>
            <person name="Dunlap C."/>
            <person name="Arnold A.E."/>
            <person name="Porras-Alfaro A."/>
        </authorList>
    </citation>
    <scope>NUCLEOTIDE SEQUENCE [LARGE SCALE GENOMIC DNA]</scope>
    <source>
        <strain evidence="4 5">AZ0501</strain>
    </source>
</reference>
<evidence type="ECO:0000259" key="3">
    <source>
        <dbReference type="Pfam" id="PF07687"/>
    </source>
</evidence>
<dbReference type="PANTHER" id="PTHR30575">
    <property type="entry name" value="PEPTIDASE M20"/>
    <property type="match status" value="1"/>
</dbReference>
<feature type="domain" description="Peptidase M20 dimerisation" evidence="3">
    <location>
        <begin position="177"/>
        <end position="265"/>
    </location>
</feature>
<dbReference type="InterPro" id="IPR036264">
    <property type="entry name" value="Bact_exopeptidase_dim_dom"/>
</dbReference>
<dbReference type="InterPro" id="IPR017439">
    <property type="entry name" value="Amidohydrolase"/>
</dbReference>
<dbReference type="NCBIfam" id="TIGR01891">
    <property type="entry name" value="amidohydrolases"/>
    <property type="match status" value="1"/>
</dbReference>
<dbReference type="EMBL" id="MVBO01000119">
    <property type="protein sequence ID" value="OZJ02882.1"/>
    <property type="molecule type" value="Genomic_DNA"/>
</dbReference>
<evidence type="ECO:0000313" key="5">
    <source>
        <dbReference type="Proteomes" id="UP000242875"/>
    </source>
</evidence>
<dbReference type="SUPFAM" id="SSF55031">
    <property type="entry name" value="Bacterial exopeptidase dimerisation domain"/>
    <property type="match status" value="1"/>
</dbReference>
<dbReference type="Pfam" id="PF01546">
    <property type="entry name" value="Peptidase_M20"/>
    <property type="match status" value="1"/>
</dbReference>
<name>A0A261XX01_9FUNG</name>
<evidence type="ECO:0000313" key="4">
    <source>
        <dbReference type="EMBL" id="OZJ02882.1"/>
    </source>
</evidence>
<evidence type="ECO:0000256" key="2">
    <source>
        <dbReference type="PIRNR" id="PIRNR037226"/>
    </source>
</evidence>
<sequence length="403" mass="43840">MDGKDYSQTTEEAIQEISDDIWKLSQELHSHPEEAFQEHYAHDLLTAYLEQQGFKVTKHAFGLETAFVAEFEHGSGGPSVGYCSEYDALPGLGHACGHNLIAISGIASAIGLRAVLQRHQISGRIVLFGTPAEESGGGKKHIIKKGGFQDVDICMMLHGANVDAVYPQFLAVQEIFVDFHGKASHASTAPWQGKNALDAMLIAFNSIAMLRQQTPPTHRMQGIITKGGEAYNIIPDKTSGQFGIRAPSKAELTVLRGKVDNIFHAAATATGCTVDICYREPALDIVSNSVLGHLFQSFMERNHITYPPRAEQSALITISTDYGNVSYVRPGLHPTFAIDTVAVLHTPAFALAAKTSKAHERCKVAAKCMALTGARVIEDKSILEEVKREFQKTSKEADQEAIP</sequence>
<dbReference type="FunFam" id="3.30.70.360:FF:000004">
    <property type="entry name" value="Peptidase M20 domain-containing protein 2"/>
    <property type="match status" value="1"/>
</dbReference>
<comment type="similarity">
    <text evidence="1 2">Belongs to the peptidase M20A family.</text>
</comment>
<dbReference type="CDD" id="cd05672">
    <property type="entry name" value="M20_ACY1L2-like"/>
    <property type="match status" value="1"/>
</dbReference>
<dbReference type="PIRSF" id="PIRSF037226">
    <property type="entry name" value="Amidohydrolase_ACY1L2_prd"/>
    <property type="match status" value="1"/>
</dbReference>